<gene>
    <name evidence="1" type="ORF">M440DRAFT_1184350</name>
</gene>
<dbReference type="EMBL" id="KZ679129">
    <property type="protein sequence ID" value="PTB78093.1"/>
    <property type="molecule type" value="Genomic_DNA"/>
</dbReference>
<keyword evidence="2" id="KW-1185">Reference proteome</keyword>
<evidence type="ECO:0000313" key="1">
    <source>
        <dbReference type="EMBL" id="PTB78093.1"/>
    </source>
</evidence>
<accession>A0A2T4C948</accession>
<protein>
    <submittedName>
        <fullName evidence="1">Uncharacterized protein</fullName>
    </submittedName>
</protein>
<dbReference type="Proteomes" id="UP000240760">
    <property type="component" value="Unassembled WGS sequence"/>
</dbReference>
<proteinExistence type="predicted"/>
<reference evidence="1 2" key="1">
    <citation type="submission" date="2016-07" db="EMBL/GenBank/DDBJ databases">
        <title>Multiple horizontal gene transfer events from other fungi enriched the ability of initially mycotrophic Trichoderma (Ascomycota) to feed on dead plant biomass.</title>
        <authorList>
            <consortium name="DOE Joint Genome Institute"/>
            <person name="Aerts A."/>
            <person name="Atanasova L."/>
            <person name="Chenthamara K."/>
            <person name="Zhang J."/>
            <person name="Grujic M."/>
            <person name="Henrissat B."/>
            <person name="Kuo A."/>
            <person name="Salamov A."/>
            <person name="Lipzen A."/>
            <person name="Labutti K."/>
            <person name="Barry K."/>
            <person name="Miao Y."/>
            <person name="Rahimi M.J."/>
            <person name="Shen Q."/>
            <person name="Grigoriev I.V."/>
            <person name="Kubicek C.P."/>
            <person name="Druzhinina I.S."/>
        </authorList>
    </citation>
    <scope>NUCLEOTIDE SEQUENCE [LARGE SCALE GENOMIC DNA]</scope>
    <source>
        <strain evidence="1 2">ATCC 18648</strain>
    </source>
</reference>
<organism evidence="1 2">
    <name type="scientific">Trichoderma longibrachiatum ATCC 18648</name>
    <dbReference type="NCBI Taxonomy" id="983965"/>
    <lineage>
        <taxon>Eukaryota</taxon>
        <taxon>Fungi</taxon>
        <taxon>Dikarya</taxon>
        <taxon>Ascomycota</taxon>
        <taxon>Pezizomycotina</taxon>
        <taxon>Sordariomycetes</taxon>
        <taxon>Hypocreomycetidae</taxon>
        <taxon>Hypocreales</taxon>
        <taxon>Hypocreaceae</taxon>
        <taxon>Trichoderma</taxon>
    </lineage>
</organism>
<name>A0A2T4C948_TRILO</name>
<sequence>MAFGMSWPLNGECTKGVGSQVIAANRQYLSLSVAARLLRWRNDRSCGFARVRQLRSRNTRLLLTARRRERSIFMLTDADKTIQERPSHTRSSETCRKKQNLRRIPSLHATVAALPAQLVGASWDSSKSAQSRAKPAEACYPYLPPGLSIPSSSA</sequence>
<evidence type="ECO:0000313" key="2">
    <source>
        <dbReference type="Proteomes" id="UP000240760"/>
    </source>
</evidence>
<dbReference type="AlphaFoldDB" id="A0A2T4C948"/>